<keyword evidence="2" id="KW-1185">Reference proteome</keyword>
<proteinExistence type="predicted"/>
<gene>
    <name evidence="1" type="primary">Erv31_0</name>
    <name evidence="1" type="ORF">CEPORN_R15714</name>
</gene>
<evidence type="ECO:0000313" key="2">
    <source>
        <dbReference type="Proteomes" id="UP000543364"/>
    </source>
</evidence>
<sequence>KLYKCKGTEVNPFSGIKKISKFWENIDHISKKFWKAPDGLFWICRQRAYALLPGKWTCCCTLGLIEPRFFLLPLEEGNELGVPL</sequence>
<accession>A0A7K5UA13</accession>
<evidence type="ECO:0000313" key="1">
    <source>
        <dbReference type="EMBL" id="NWU13517.1"/>
    </source>
</evidence>
<protein>
    <submittedName>
        <fullName evidence="1">ENR1 protein</fullName>
    </submittedName>
</protein>
<dbReference type="Proteomes" id="UP000543364">
    <property type="component" value="Unassembled WGS sequence"/>
</dbReference>
<name>A0A7K5UA13_CEPOR</name>
<dbReference type="AlphaFoldDB" id="A0A7K5UA13"/>
<dbReference type="EMBL" id="VZRE01010518">
    <property type="protein sequence ID" value="NWU13517.1"/>
    <property type="molecule type" value="Genomic_DNA"/>
</dbReference>
<feature type="non-terminal residue" evidence="1">
    <location>
        <position position="84"/>
    </location>
</feature>
<reference evidence="1 2" key="1">
    <citation type="submission" date="2019-09" db="EMBL/GenBank/DDBJ databases">
        <title>Bird 10,000 Genomes (B10K) Project - Family phase.</title>
        <authorList>
            <person name="Zhang G."/>
        </authorList>
    </citation>
    <scope>NUCLEOTIDE SEQUENCE [LARGE SCALE GENOMIC DNA]</scope>
    <source>
        <strain evidence="1">B10K-DU-001-01</strain>
        <tissue evidence="1">Muscle</tissue>
    </source>
</reference>
<organism evidence="1 2">
    <name type="scientific">Cephalopterus ornatus</name>
    <name type="common">Amazonian umbrellabird</name>
    <dbReference type="NCBI Taxonomy" id="114276"/>
    <lineage>
        <taxon>Eukaryota</taxon>
        <taxon>Metazoa</taxon>
        <taxon>Chordata</taxon>
        <taxon>Craniata</taxon>
        <taxon>Vertebrata</taxon>
        <taxon>Euteleostomi</taxon>
        <taxon>Archelosauria</taxon>
        <taxon>Archosauria</taxon>
        <taxon>Dinosauria</taxon>
        <taxon>Saurischia</taxon>
        <taxon>Theropoda</taxon>
        <taxon>Coelurosauria</taxon>
        <taxon>Aves</taxon>
        <taxon>Neognathae</taxon>
        <taxon>Neoaves</taxon>
        <taxon>Telluraves</taxon>
        <taxon>Australaves</taxon>
        <taxon>Passeriformes</taxon>
        <taxon>Cotingidae</taxon>
        <taxon>Cephalopterus</taxon>
    </lineage>
</organism>
<comment type="caution">
    <text evidence="1">The sequence shown here is derived from an EMBL/GenBank/DDBJ whole genome shotgun (WGS) entry which is preliminary data.</text>
</comment>
<feature type="non-terminal residue" evidence="1">
    <location>
        <position position="1"/>
    </location>
</feature>